<keyword evidence="5 8" id="KW-1133">Transmembrane helix</keyword>
<dbReference type="InterPro" id="IPR003400">
    <property type="entry name" value="ExbD"/>
</dbReference>
<keyword evidence="7" id="KW-0813">Transport</keyword>
<evidence type="ECO:0000313" key="9">
    <source>
        <dbReference type="EMBL" id="AZR72622.1"/>
    </source>
</evidence>
<dbReference type="PANTHER" id="PTHR30558">
    <property type="entry name" value="EXBD MEMBRANE COMPONENT OF PMF-DRIVEN MACROMOLECULE IMPORT SYSTEM"/>
    <property type="match status" value="1"/>
</dbReference>
<dbReference type="Pfam" id="PF02472">
    <property type="entry name" value="ExbD"/>
    <property type="match status" value="1"/>
</dbReference>
<dbReference type="Gene3D" id="3.30.420.270">
    <property type="match status" value="1"/>
</dbReference>
<dbReference type="PANTHER" id="PTHR30558:SF3">
    <property type="entry name" value="BIOPOLYMER TRANSPORT PROTEIN EXBD-RELATED"/>
    <property type="match status" value="1"/>
</dbReference>
<keyword evidence="4 7" id="KW-0812">Transmembrane</keyword>
<dbReference type="GO" id="GO:0015031">
    <property type="term" value="P:protein transport"/>
    <property type="evidence" value="ECO:0007669"/>
    <property type="project" value="UniProtKB-KW"/>
</dbReference>
<feature type="transmembrane region" description="Helical" evidence="8">
    <location>
        <begin position="12"/>
        <end position="34"/>
    </location>
</feature>
<evidence type="ECO:0000313" key="10">
    <source>
        <dbReference type="Proteomes" id="UP000267250"/>
    </source>
</evidence>
<name>A0A3S9SWL1_9FIRM</name>
<dbReference type="AlphaFoldDB" id="A0A3S9SWL1"/>
<comment type="subcellular location">
    <subcellularLocation>
        <location evidence="1">Cell membrane</location>
        <topology evidence="1">Single-pass membrane protein</topology>
    </subcellularLocation>
    <subcellularLocation>
        <location evidence="7">Cell membrane</location>
        <topology evidence="7">Single-pass type II membrane protein</topology>
    </subcellularLocation>
</comment>
<dbReference type="KEGG" id="aft:BBF96_04000"/>
<evidence type="ECO:0000256" key="2">
    <source>
        <dbReference type="ARBA" id="ARBA00005811"/>
    </source>
</evidence>
<evidence type="ECO:0000256" key="5">
    <source>
        <dbReference type="ARBA" id="ARBA00022989"/>
    </source>
</evidence>
<organism evidence="9 10">
    <name type="scientific">Anoxybacter fermentans</name>
    <dbReference type="NCBI Taxonomy" id="1323375"/>
    <lineage>
        <taxon>Bacteria</taxon>
        <taxon>Bacillati</taxon>
        <taxon>Bacillota</taxon>
        <taxon>Clostridia</taxon>
        <taxon>Halanaerobiales</taxon>
        <taxon>Anoxybacter</taxon>
    </lineage>
</organism>
<dbReference type="OrthoDB" id="2112564at2"/>
<dbReference type="Proteomes" id="UP000267250">
    <property type="component" value="Chromosome"/>
</dbReference>
<keyword evidence="10" id="KW-1185">Reference proteome</keyword>
<evidence type="ECO:0000256" key="3">
    <source>
        <dbReference type="ARBA" id="ARBA00022475"/>
    </source>
</evidence>
<evidence type="ECO:0000256" key="4">
    <source>
        <dbReference type="ARBA" id="ARBA00022692"/>
    </source>
</evidence>
<gene>
    <name evidence="9" type="ORF">BBF96_04000</name>
</gene>
<evidence type="ECO:0000256" key="6">
    <source>
        <dbReference type="ARBA" id="ARBA00023136"/>
    </source>
</evidence>
<reference evidence="9 10" key="1">
    <citation type="submission" date="2016-07" db="EMBL/GenBank/DDBJ databases">
        <title>Genome and transcriptome analysis of iron-reducing fermentative bacteria Anoxybacter fermentans.</title>
        <authorList>
            <person name="Zeng X."/>
            <person name="Shao Z."/>
        </authorList>
    </citation>
    <scope>NUCLEOTIDE SEQUENCE [LARGE SCALE GENOMIC DNA]</scope>
    <source>
        <strain evidence="9 10">DY22613</strain>
    </source>
</reference>
<dbReference type="GO" id="GO:0022857">
    <property type="term" value="F:transmembrane transporter activity"/>
    <property type="evidence" value="ECO:0007669"/>
    <property type="project" value="InterPro"/>
</dbReference>
<evidence type="ECO:0000256" key="1">
    <source>
        <dbReference type="ARBA" id="ARBA00004162"/>
    </source>
</evidence>
<keyword evidence="7" id="KW-0653">Protein transport</keyword>
<evidence type="ECO:0000256" key="8">
    <source>
        <dbReference type="SAM" id="Phobius"/>
    </source>
</evidence>
<keyword evidence="3" id="KW-1003">Cell membrane</keyword>
<keyword evidence="6 8" id="KW-0472">Membrane</keyword>
<evidence type="ECO:0000256" key="7">
    <source>
        <dbReference type="RuleBase" id="RU003879"/>
    </source>
</evidence>
<proteinExistence type="inferred from homology"/>
<dbReference type="RefSeq" id="WP_127015951.1">
    <property type="nucleotide sequence ID" value="NZ_CP016379.1"/>
</dbReference>
<protein>
    <submittedName>
        <fullName evidence="9">Biopolymer transporter ExbD</fullName>
    </submittedName>
</protein>
<sequence>MFKSKLKKRPRIEIVPMIDVIFFLLVFFMLFTTFKTTPYGFDLKLPKATAVVKTESVNILIQIANDGQLFLKDKPVTLSELKEQVRQKLEDKPDTVIVIKADENAKYKSLIQVMDAISQVGGTKFSLAAEKDERKK</sequence>
<dbReference type="GO" id="GO:0005886">
    <property type="term" value="C:plasma membrane"/>
    <property type="evidence" value="ECO:0007669"/>
    <property type="project" value="UniProtKB-SubCell"/>
</dbReference>
<dbReference type="EMBL" id="CP016379">
    <property type="protein sequence ID" value="AZR72622.1"/>
    <property type="molecule type" value="Genomic_DNA"/>
</dbReference>
<accession>A0A3S9SWL1</accession>
<comment type="similarity">
    <text evidence="2 7">Belongs to the ExbD/TolR family.</text>
</comment>